<sequence>MKKSFKILLLAESCADFADVLFKVAVISNMYVITHSVIATSSIPVIIGVSTFVSSFFLPVLTRKLRLNEILLYTQFTKTIALTCLFVWMITFNSHMIGVTYSLVTVISLMDGFAGPTSAALIPRYATDLTRANSILTVSHETIEVIGWGIGGVLVLLIGLHQTLMFTVILFWLASLILLYLPQVNIKIVENETPMDSIFKGWKHIIAHRQLKLILGINTFEIIANSIWVSSIILAFISVVLDKSESYWGYINTLYSIGIILGGWGILKFSNAMTQHKPLWIFISLILTALTLALSLIFIDAISFLIATLFIGFFSQLKEIPETILIQESVEEDILVHIYAVMEVLNTLIFSISIFIMSGLAEIMPVQNVFWVTVVLILIEAIIVFIARKQLDT</sequence>
<evidence type="ECO:0000256" key="1">
    <source>
        <dbReference type="ARBA" id="ARBA00004651"/>
    </source>
</evidence>
<feature type="transmembrane region" description="Helical" evidence="6">
    <location>
        <begin position="96"/>
        <end position="114"/>
    </location>
</feature>
<feature type="transmembrane region" description="Helical" evidence="6">
    <location>
        <begin position="135"/>
        <end position="158"/>
    </location>
</feature>
<evidence type="ECO:0000313" key="8">
    <source>
        <dbReference type="Proteomes" id="UP000675994"/>
    </source>
</evidence>
<proteinExistence type="predicted"/>
<feature type="transmembrane region" description="Helical" evidence="6">
    <location>
        <begin position="247"/>
        <end position="269"/>
    </location>
</feature>
<dbReference type="PANTHER" id="PTHR23513">
    <property type="entry name" value="INTEGRAL MEMBRANE EFFLUX PROTEIN-RELATED"/>
    <property type="match status" value="1"/>
</dbReference>
<dbReference type="InterPro" id="IPR036259">
    <property type="entry name" value="MFS_trans_sf"/>
</dbReference>
<reference evidence="7" key="1">
    <citation type="journal article" date="2021" name="Front. Microbiol.">
        <title>Presence and Characterization of a Novel cfr-Carrying Tn558 Transposon Derivative in Staphylococcus delphini Isolated From Retail Food.</title>
        <authorList>
            <person name="Zhang F."/>
            <person name="Wu S."/>
            <person name="Huang J."/>
            <person name="Yang R."/>
            <person name="Zhang J."/>
            <person name="Lei T."/>
            <person name="Dai J."/>
            <person name="Ding Y."/>
            <person name="Xue L."/>
            <person name="Wang J."/>
            <person name="Chen M."/>
            <person name="Wu Q."/>
        </authorList>
    </citation>
    <scope>NUCLEOTIDE SEQUENCE</scope>
    <source>
        <strain evidence="7">2794-1</strain>
    </source>
</reference>
<keyword evidence="4 6" id="KW-1133">Transmembrane helix</keyword>
<dbReference type="AlphaFoldDB" id="A0AAQ0D5C2"/>
<keyword evidence="2" id="KW-1003">Cell membrane</keyword>
<evidence type="ECO:0000313" key="7">
    <source>
        <dbReference type="EMBL" id="QUM68338.1"/>
    </source>
</evidence>
<comment type="subcellular location">
    <subcellularLocation>
        <location evidence="1">Cell membrane</location>
        <topology evidence="1">Multi-pass membrane protein</topology>
    </subcellularLocation>
</comment>
<feature type="transmembrane region" description="Helical" evidence="6">
    <location>
        <begin position="31"/>
        <end position="58"/>
    </location>
</feature>
<dbReference type="GO" id="GO:0005886">
    <property type="term" value="C:plasma membrane"/>
    <property type="evidence" value="ECO:0007669"/>
    <property type="project" value="UniProtKB-SubCell"/>
</dbReference>
<dbReference type="CDD" id="cd06173">
    <property type="entry name" value="MFS_MefA_like"/>
    <property type="match status" value="1"/>
</dbReference>
<feature type="transmembrane region" description="Helical" evidence="6">
    <location>
        <begin position="281"/>
        <end position="314"/>
    </location>
</feature>
<keyword evidence="3 6" id="KW-0812">Transmembrane</keyword>
<feature type="transmembrane region" description="Helical" evidence="6">
    <location>
        <begin position="164"/>
        <end position="181"/>
    </location>
</feature>
<evidence type="ECO:0000256" key="3">
    <source>
        <dbReference type="ARBA" id="ARBA00022692"/>
    </source>
</evidence>
<dbReference type="EMBL" id="CP063367">
    <property type="protein sequence ID" value="QUM68338.1"/>
    <property type="molecule type" value="Genomic_DNA"/>
</dbReference>
<evidence type="ECO:0000256" key="2">
    <source>
        <dbReference type="ARBA" id="ARBA00022475"/>
    </source>
</evidence>
<dbReference type="Gene3D" id="1.20.1250.20">
    <property type="entry name" value="MFS general substrate transporter like domains"/>
    <property type="match status" value="1"/>
</dbReference>
<dbReference type="Proteomes" id="UP000675994">
    <property type="component" value="Chromosome"/>
</dbReference>
<dbReference type="SUPFAM" id="SSF103473">
    <property type="entry name" value="MFS general substrate transporter"/>
    <property type="match status" value="1"/>
</dbReference>
<dbReference type="PANTHER" id="PTHR23513:SF19">
    <property type="entry name" value="MAJOR FACILITATOR SUPERFAMILY (MFS) PROFILE DOMAIN-CONTAINING PROTEIN"/>
    <property type="match status" value="1"/>
</dbReference>
<feature type="transmembrane region" description="Helical" evidence="6">
    <location>
        <begin position="70"/>
        <end position="90"/>
    </location>
</feature>
<protein>
    <submittedName>
        <fullName evidence="7">MFS transporter</fullName>
    </submittedName>
</protein>
<evidence type="ECO:0000256" key="5">
    <source>
        <dbReference type="ARBA" id="ARBA00023136"/>
    </source>
</evidence>
<keyword evidence="5 6" id="KW-0472">Membrane</keyword>
<accession>A0AAQ0D5C2</accession>
<evidence type="ECO:0000256" key="6">
    <source>
        <dbReference type="SAM" id="Phobius"/>
    </source>
</evidence>
<feature type="transmembrane region" description="Helical" evidence="6">
    <location>
        <begin position="334"/>
        <end position="357"/>
    </location>
</feature>
<name>A0AAQ0D5C2_9STAP</name>
<feature type="transmembrane region" description="Helical" evidence="6">
    <location>
        <begin position="369"/>
        <end position="387"/>
    </location>
</feature>
<organism evidence="7 8">
    <name type="scientific">Staphylococcus delphini</name>
    <dbReference type="NCBI Taxonomy" id="53344"/>
    <lineage>
        <taxon>Bacteria</taxon>
        <taxon>Bacillati</taxon>
        <taxon>Bacillota</taxon>
        <taxon>Bacilli</taxon>
        <taxon>Bacillales</taxon>
        <taxon>Staphylococcaceae</taxon>
        <taxon>Staphylococcus</taxon>
        <taxon>Staphylococcus intermedius group</taxon>
    </lineage>
</organism>
<evidence type="ECO:0000256" key="4">
    <source>
        <dbReference type="ARBA" id="ARBA00022989"/>
    </source>
</evidence>
<gene>
    <name evidence="7" type="ORF">IPU22_07010</name>
</gene>
<feature type="transmembrane region" description="Helical" evidence="6">
    <location>
        <begin position="213"/>
        <end position="241"/>
    </location>
</feature>
<dbReference type="RefSeq" id="WP_212574420.1">
    <property type="nucleotide sequence ID" value="NZ_CP063367.1"/>
</dbReference>